<dbReference type="NCBIfam" id="TIGR00254">
    <property type="entry name" value="GGDEF"/>
    <property type="match status" value="1"/>
</dbReference>
<organism evidence="4 5">
    <name type="scientific">Candidatus Allofournierella pullistercoris</name>
    <dbReference type="NCBI Taxonomy" id="2838597"/>
    <lineage>
        <taxon>Bacteria</taxon>
        <taxon>Bacillati</taxon>
        <taxon>Bacillota</taxon>
        <taxon>Clostridia</taxon>
        <taxon>Eubacteriales</taxon>
        <taxon>Oscillospiraceae</taxon>
        <taxon>Allofournierella</taxon>
    </lineage>
</organism>
<dbReference type="SMART" id="SM00052">
    <property type="entry name" value="EAL"/>
    <property type="match status" value="1"/>
</dbReference>
<dbReference type="PROSITE" id="PS50887">
    <property type="entry name" value="GGDEF"/>
    <property type="match status" value="1"/>
</dbReference>
<evidence type="ECO:0000259" key="3">
    <source>
        <dbReference type="PROSITE" id="PS50887"/>
    </source>
</evidence>
<dbReference type="Gene3D" id="3.30.450.20">
    <property type="entry name" value="PAS domain"/>
    <property type="match status" value="1"/>
</dbReference>
<feature type="domain" description="EAL" evidence="2">
    <location>
        <begin position="311"/>
        <end position="563"/>
    </location>
</feature>
<keyword evidence="1" id="KW-0472">Membrane</keyword>
<evidence type="ECO:0000256" key="1">
    <source>
        <dbReference type="SAM" id="Phobius"/>
    </source>
</evidence>
<dbReference type="InterPro" id="IPR050706">
    <property type="entry name" value="Cyclic-di-GMP_PDE-like"/>
</dbReference>
<reference evidence="4" key="1">
    <citation type="journal article" date="2021" name="PeerJ">
        <title>Extensive microbial diversity within the chicken gut microbiome revealed by metagenomics and culture.</title>
        <authorList>
            <person name="Gilroy R."/>
            <person name="Ravi A."/>
            <person name="Getino M."/>
            <person name="Pursley I."/>
            <person name="Horton D.L."/>
            <person name="Alikhan N.F."/>
            <person name="Baker D."/>
            <person name="Gharbi K."/>
            <person name="Hall N."/>
            <person name="Watson M."/>
            <person name="Adriaenssens E.M."/>
            <person name="Foster-Nyarko E."/>
            <person name="Jarju S."/>
            <person name="Secka A."/>
            <person name="Antonio M."/>
            <person name="Oren A."/>
            <person name="Chaudhuri R.R."/>
            <person name="La Ragione R."/>
            <person name="Hildebrand F."/>
            <person name="Pallen M.J."/>
        </authorList>
    </citation>
    <scope>NUCLEOTIDE SEQUENCE</scope>
    <source>
        <strain evidence="4">B5_2728</strain>
    </source>
</reference>
<dbReference type="SUPFAM" id="SSF55073">
    <property type="entry name" value="Nucleotide cyclase"/>
    <property type="match status" value="1"/>
</dbReference>
<feature type="transmembrane region" description="Helical" evidence="1">
    <location>
        <begin position="119"/>
        <end position="138"/>
    </location>
</feature>
<dbReference type="PROSITE" id="PS50883">
    <property type="entry name" value="EAL"/>
    <property type="match status" value="1"/>
</dbReference>
<gene>
    <name evidence="4" type="ORF">H9882_00005</name>
</gene>
<dbReference type="Pfam" id="PF00563">
    <property type="entry name" value="EAL"/>
    <property type="match status" value="1"/>
</dbReference>
<dbReference type="InterPro" id="IPR001633">
    <property type="entry name" value="EAL_dom"/>
</dbReference>
<dbReference type="SUPFAM" id="SSF141868">
    <property type="entry name" value="EAL domain-like"/>
    <property type="match status" value="1"/>
</dbReference>
<feature type="domain" description="GGDEF" evidence="3">
    <location>
        <begin position="173"/>
        <end position="302"/>
    </location>
</feature>
<dbReference type="InterPro" id="IPR029787">
    <property type="entry name" value="Nucleotide_cyclase"/>
</dbReference>
<keyword evidence="1" id="KW-0812">Transmembrane</keyword>
<evidence type="ECO:0000313" key="5">
    <source>
        <dbReference type="Proteomes" id="UP000713596"/>
    </source>
</evidence>
<reference evidence="4" key="2">
    <citation type="submission" date="2021-04" db="EMBL/GenBank/DDBJ databases">
        <authorList>
            <person name="Gilroy R."/>
        </authorList>
    </citation>
    <scope>NUCLEOTIDE SEQUENCE</scope>
    <source>
        <strain evidence="4">B5_2728</strain>
    </source>
</reference>
<dbReference type="GO" id="GO:0071111">
    <property type="term" value="F:cyclic-guanylate-specific phosphodiesterase activity"/>
    <property type="evidence" value="ECO:0007669"/>
    <property type="project" value="InterPro"/>
</dbReference>
<keyword evidence="1" id="KW-1133">Transmembrane helix</keyword>
<protein>
    <submittedName>
        <fullName evidence="4">EAL domain-containing protein</fullName>
    </submittedName>
</protein>
<accession>A0A948T0T7</accession>
<dbReference type="SMART" id="SM00267">
    <property type="entry name" value="GGDEF"/>
    <property type="match status" value="1"/>
</dbReference>
<comment type="caution">
    <text evidence="4">The sequence shown here is derived from an EMBL/GenBank/DDBJ whole genome shotgun (WGS) entry which is preliminary data.</text>
</comment>
<dbReference type="PANTHER" id="PTHR33121">
    <property type="entry name" value="CYCLIC DI-GMP PHOSPHODIESTERASE PDEF"/>
    <property type="match status" value="1"/>
</dbReference>
<dbReference type="EMBL" id="JAHLFP010000001">
    <property type="protein sequence ID" value="MBU3805276.1"/>
    <property type="molecule type" value="Genomic_DNA"/>
</dbReference>
<evidence type="ECO:0000313" key="4">
    <source>
        <dbReference type="EMBL" id="MBU3805276.1"/>
    </source>
</evidence>
<dbReference type="AlphaFoldDB" id="A0A948T0T7"/>
<name>A0A948T0T7_9FIRM</name>
<dbReference type="Gene3D" id="3.20.20.450">
    <property type="entry name" value="EAL domain"/>
    <property type="match status" value="1"/>
</dbReference>
<proteinExistence type="predicted"/>
<dbReference type="InterPro" id="IPR000160">
    <property type="entry name" value="GGDEF_dom"/>
</dbReference>
<dbReference type="Pfam" id="PF00990">
    <property type="entry name" value="GGDEF"/>
    <property type="match status" value="1"/>
</dbReference>
<dbReference type="InterPro" id="IPR035919">
    <property type="entry name" value="EAL_sf"/>
</dbReference>
<sequence>RSDELSHLLNLQSYEQAGNCVVVNQDGEMLAKSLNPQQNIDWNIYDKSAQYTDEHNQLVEVLRDNEEGFFSYTYQEQSYLAYFSQLKYGNYYLVTFVPQEQVYSAIEENVELMQTTMRYVQAVVLLLLFGVFLMYLCHIRRMRYYLYRDNLTEADNFAYYRSTTPTANDPEWNNKALCVMDVDDFKLINTRYGKAVGDRVLKELYRQFTKTLPEDKIYRDQNDVFVAILCYEHTGELTEKLEKLLKAKGELVANHIIPYVHISIGIALCQGYDSVDAAFNDALIIKAGVKGNMQKSYQFATAKARKEKEETKEIEGYFQKAIQNHEFEVWYQPKYDIRTEKIVGAEALVRWRRPNGKLVPPYKFIPVYEKNGQIVELDLEVLRQTCKNIANMKLSGVRMVPISVNLSRFQVENAQLEHQICTITDQYGITPKDIQFEITETADFAKEKIQGLIEMLKSHGFEVHMDDFGTGVSGLHTLSTLAFDTAKIDKSFIDEIGKPKVNKVIQGMIHLCNSLCIKLVAEGIESKEQADFLRENGCYVVQGYYYSKPICQDEFDRLVEQGETTCQYYDAEHPASGKSFHEEG</sequence>
<dbReference type="CDD" id="cd01948">
    <property type="entry name" value="EAL"/>
    <property type="match status" value="1"/>
</dbReference>
<dbReference type="InterPro" id="IPR043128">
    <property type="entry name" value="Rev_trsase/Diguanyl_cyclase"/>
</dbReference>
<dbReference type="Proteomes" id="UP000713596">
    <property type="component" value="Unassembled WGS sequence"/>
</dbReference>
<feature type="non-terminal residue" evidence="4">
    <location>
        <position position="1"/>
    </location>
</feature>
<evidence type="ECO:0000259" key="2">
    <source>
        <dbReference type="PROSITE" id="PS50883"/>
    </source>
</evidence>
<dbReference type="PANTHER" id="PTHR33121:SF70">
    <property type="entry name" value="SIGNALING PROTEIN YKOW"/>
    <property type="match status" value="1"/>
</dbReference>
<dbReference type="Gene3D" id="3.30.70.270">
    <property type="match status" value="1"/>
</dbReference>